<dbReference type="AlphaFoldDB" id="A0A6L6PIT4"/>
<dbReference type="CDD" id="cd17550">
    <property type="entry name" value="REC_NtrX-like"/>
    <property type="match status" value="1"/>
</dbReference>
<dbReference type="Gene3D" id="3.40.50.2300">
    <property type="match status" value="1"/>
</dbReference>
<evidence type="ECO:0000256" key="6">
    <source>
        <dbReference type="PROSITE-ProRule" id="PRU00169"/>
    </source>
</evidence>
<dbReference type="PROSITE" id="PS50110">
    <property type="entry name" value="RESPONSE_REGULATORY"/>
    <property type="match status" value="1"/>
</dbReference>
<evidence type="ECO:0000256" key="1">
    <source>
        <dbReference type="ARBA" id="ARBA00022553"/>
    </source>
</evidence>
<organism evidence="8 9">
    <name type="scientific">Duganella radicis</name>
    <dbReference type="NCBI Taxonomy" id="551988"/>
    <lineage>
        <taxon>Bacteria</taxon>
        <taxon>Pseudomonadati</taxon>
        <taxon>Pseudomonadota</taxon>
        <taxon>Betaproteobacteria</taxon>
        <taxon>Burkholderiales</taxon>
        <taxon>Oxalobacteraceae</taxon>
        <taxon>Telluria group</taxon>
        <taxon>Duganella</taxon>
    </lineage>
</organism>
<dbReference type="PANTHER" id="PTHR48111:SF1">
    <property type="entry name" value="TWO-COMPONENT RESPONSE REGULATOR ORR33"/>
    <property type="match status" value="1"/>
</dbReference>
<dbReference type="FunFam" id="3.40.50.2300:FF:000018">
    <property type="entry name" value="DNA-binding transcriptional regulator NtrC"/>
    <property type="match status" value="1"/>
</dbReference>
<reference evidence="8 9" key="1">
    <citation type="submission" date="2019-11" db="EMBL/GenBank/DDBJ databases">
        <title>Type strains purchased from KCTC, JCM and DSMZ.</title>
        <authorList>
            <person name="Lu H."/>
        </authorList>
    </citation>
    <scope>NUCLEOTIDE SEQUENCE [LARGE SCALE GENOMIC DNA]</scope>
    <source>
        <strain evidence="8 9">KCTC 22382</strain>
    </source>
</reference>
<dbReference type="InterPro" id="IPR011006">
    <property type="entry name" value="CheY-like_superfamily"/>
</dbReference>
<dbReference type="SUPFAM" id="SSF52172">
    <property type="entry name" value="CheY-like"/>
    <property type="match status" value="1"/>
</dbReference>
<accession>A0A6L6PIT4</accession>
<protein>
    <submittedName>
        <fullName evidence="8">Response regulator</fullName>
    </submittedName>
</protein>
<keyword evidence="3" id="KW-0805">Transcription regulation</keyword>
<keyword evidence="1 6" id="KW-0597">Phosphoprotein</keyword>
<gene>
    <name evidence="8" type="ORF">GM676_11420</name>
</gene>
<dbReference type="EMBL" id="WNKY01000010">
    <property type="protein sequence ID" value="MTV38185.1"/>
    <property type="molecule type" value="Genomic_DNA"/>
</dbReference>
<evidence type="ECO:0000313" key="8">
    <source>
        <dbReference type="EMBL" id="MTV38185.1"/>
    </source>
</evidence>
<evidence type="ECO:0000256" key="3">
    <source>
        <dbReference type="ARBA" id="ARBA00023015"/>
    </source>
</evidence>
<dbReference type="Pfam" id="PF00072">
    <property type="entry name" value="Response_reg"/>
    <property type="match status" value="1"/>
</dbReference>
<dbReference type="InterPro" id="IPR002197">
    <property type="entry name" value="HTH_Fis"/>
</dbReference>
<feature type="domain" description="Response regulatory" evidence="7">
    <location>
        <begin position="3"/>
        <end position="118"/>
    </location>
</feature>
<proteinExistence type="predicted"/>
<dbReference type="GO" id="GO:0006355">
    <property type="term" value="P:regulation of DNA-templated transcription"/>
    <property type="evidence" value="ECO:0007669"/>
    <property type="project" value="TreeGrafter"/>
</dbReference>
<dbReference type="GO" id="GO:0032993">
    <property type="term" value="C:protein-DNA complex"/>
    <property type="evidence" value="ECO:0007669"/>
    <property type="project" value="TreeGrafter"/>
</dbReference>
<dbReference type="InterPro" id="IPR001789">
    <property type="entry name" value="Sig_transdc_resp-reg_receiver"/>
</dbReference>
<dbReference type="RefSeq" id="WP_155463691.1">
    <property type="nucleotide sequence ID" value="NZ_WNKY01000010.1"/>
</dbReference>
<comment type="caution">
    <text evidence="8">The sequence shown here is derived from an EMBL/GenBank/DDBJ whole genome shotgun (WGS) entry which is preliminary data.</text>
</comment>
<evidence type="ECO:0000256" key="5">
    <source>
        <dbReference type="ARBA" id="ARBA00023163"/>
    </source>
</evidence>
<evidence type="ECO:0000256" key="2">
    <source>
        <dbReference type="ARBA" id="ARBA00023012"/>
    </source>
</evidence>
<evidence type="ECO:0000256" key="4">
    <source>
        <dbReference type="ARBA" id="ARBA00023125"/>
    </source>
</evidence>
<dbReference type="Gene3D" id="1.10.10.60">
    <property type="entry name" value="Homeodomain-like"/>
    <property type="match status" value="1"/>
</dbReference>
<dbReference type="PANTHER" id="PTHR48111">
    <property type="entry name" value="REGULATOR OF RPOS"/>
    <property type="match status" value="1"/>
</dbReference>
<dbReference type="Pfam" id="PF02954">
    <property type="entry name" value="HTH_8"/>
    <property type="match status" value="1"/>
</dbReference>
<dbReference type="SUPFAM" id="SSF46689">
    <property type="entry name" value="Homeodomain-like"/>
    <property type="match status" value="1"/>
</dbReference>
<evidence type="ECO:0000259" key="7">
    <source>
        <dbReference type="PROSITE" id="PS50110"/>
    </source>
</evidence>
<evidence type="ECO:0000313" key="9">
    <source>
        <dbReference type="Proteomes" id="UP000475582"/>
    </source>
</evidence>
<dbReference type="InterPro" id="IPR009057">
    <property type="entry name" value="Homeodomain-like_sf"/>
</dbReference>
<dbReference type="GO" id="GO:0000976">
    <property type="term" value="F:transcription cis-regulatory region binding"/>
    <property type="evidence" value="ECO:0007669"/>
    <property type="project" value="TreeGrafter"/>
</dbReference>
<dbReference type="SMART" id="SM00448">
    <property type="entry name" value="REC"/>
    <property type="match status" value="1"/>
</dbReference>
<sequence length="237" mass="25738">MANILVVDDEMGIRELLSEILSDEGHAIQLAENAQQAREARAQGAPDLVLLDIWMPDTDGVTLLKEWQRDGLLTMPVIMMSGHATIDTAVEATRIGALNFLEKPIALQKLLKAVQAGLTRAQETVRAPALAARPVVAAQPEEAVSTGFVQPTASAQIAVRGGATVAGADNHMFNLSFDLPLREARDAFERMYFEHHLGREGGSMTRVAEKTGLERTHLYRKLKQLGVEPGKLAKKGV</sequence>
<dbReference type="OrthoDB" id="9808843at2"/>
<keyword evidence="5" id="KW-0804">Transcription</keyword>
<dbReference type="GO" id="GO:0005829">
    <property type="term" value="C:cytosol"/>
    <property type="evidence" value="ECO:0007669"/>
    <property type="project" value="TreeGrafter"/>
</dbReference>
<keyword evidence="9" id="KW-1185">Reference proteome</keyword>
<dbReference type="Proteomes" id="UP000475582">
    <property type="component" value="Unassembled WGS sequence"/>
</dbReference>
<feature type="modified residue" description="4-aspartylphosphate" evidence="6">
    <location>
        <position position="52"/>
    </location>
</feature>
<dbReference type="GO" id="GO:0000156">
    <property type="term" value="F:phosphorelay response regulator activity"/>
    <property type="evidence" value="ECO:0007669"/>
    <property type="project" value="TreeGrafter"/>
</dbReference>
<dbReference type="InterPro" id="IPR039420">
    <property type="entry name" value="WalR-like"/>
</dbReference>
<keyword evidence="2" id="KW-0902">Two-component regulatory system</keyword>
<keyword evidence="4" id="KW-0238">DNA-binding</keyword>
<name>A0A6L6PIT4_9BURK</name>